<gene>
    <name evidence="1" type="ORF">Fot_56501</name>
</gene>
<organism evidence="1 2">
    <name type="scientific">Forsythia ovata</name>
    <dbReference type="NCBI Taxonomy" id="205694"/>
    <lineage>
        <taxon>Eukaryota</taxon>
        <taxon>Viridiplantae</taxon>
        <taxon>Streptophyta</taxon>
        <taxon>Embryophyta</taxon>
        <taxon>Tracheophyta</taxon>
        <taxon>Spermatophyta</taxon>
        <taxon>Magnoliopsida</taxon>
        <taxon>eudicotyledons</taxon>
        <taxon>Gunneridae</taxon>
        <taxon>Pentapetalae</taxon>
        <taxon>asterids</taxon>
        <taxon>lamiids</taxon>
        <taxon>Lamiales</taxon>
        <taxon>Oleaceae</taxon>
        <taxon>Forsythieae</taxon>
        <taxon>Forsythia</taxon>
    </lineage>
</organism>
<accession>A0ABD1NZP8</accession>
<sequence>MRHRASIKKNPILYYTLPSRKNQARDELNRCDSSRMTDRPIKAIDELNRGSLLDTKQNRNFTHTEILQSMNSLLHRCSRKEERDECQLKLLMLMEAPFLFLQLSN</sequence>
<evidence type="ECO:0000313" key="1">
    <source>
        <dbReference type="EMBL" id="KAL2457090.1"/>
    </source>
</evidence>
<comment type="caution">
    <text evidence="1">The sequence shown here is derived from an EMBL/GenBank/DDBJ whole genome shotgun (WGS) entry which is preliminary data.</text>
</comment>
<protein>
    <submittedName>
        <fullName evidence="1">Uncharacterized protein</fullName>
    </submittedName>
</protein>
<dbReference type="EMBL" id="JBFOLJ010000045">
    <property type="protein sequence ID" value="KAL2457090.1"/>
    <property type="molecule type" value="Genomic_DNA"/>
</dbReference>
<keyword evidence="2" id="KW-1185">Reference proteome</keyword>
<name>A0ABD1NZP8_9LAMI</name>
<evidence type="ECO:0000313" key="2">
    <source>
        <dbReference type="Proteomes" id="UP001604277"/>
    </source>
</evidence>
<reference evidence="2" key="1">
    <citation type="submission" date="2024-07" db="EMBL/GenBank/DDBJ databases">
        <title>Two chromosome-level genome assemblies of Korean endemic species Abeliophyllum distichum and Forsythia ovata (Oleaceae).</title>
        <authorList>
            <person name="Jang H."/>
        </authorList>
    </citation>
    <scope>NUCLEOTIDE SEQUENCE [LARGE SCALE GENOMIC DNA]</scope>
</reference>
<dbReference type="AlphaFoldDB" id="A0ABD1NZP8"/>
<dbReference type="Proteomes" id="UP001604277">
    <property type="component" value="Unassembled WGS sequence"/>
</dbReference>
<proteinExistence type="predicted"/>